<proteinExistence type="evidence at transcript level"/>
<evidence type="ECO:0000256" key="1">
    <source>
        <dbReference type="SAM" id="Phobius"/>
    </source>
</evidence>
<keyword evidence="1" id="KW-0472">Membrane</keyword>
<sequence length="426" mass="48456">MQVLFKKNDDGPVKEGVLVEWHAQAKKKSFTLLTQLLHGLSDALESASTQLGKNLESLHARQRDLNSKKVRLFCSNQEQKYLLTAEGHARGIALPINSAMLERDLGAYAESLVTDFAKELDSVLVEEDKKTYTRSLKQSLAHLIDATQLQNERALEAVFEKAVAAASDTFSSKAAISEALTDQQLTRAAKEGMDAAFQVFDSECKRFSSEKKYGLHEALLKDVINRRIEDLRKENDQFISKLMADTTRKLVERFAERTGPQHLSLPVNDTDLDLRLLQEARTSQAEFRRSLDAFQTSPEYKKSSQELLEKLRSVEKQRRTENVAAFTRVVGEPLRRAKQIILLSADKFGTEFTLRSYIMDVCLLQLGDGKPKFWQQDLKRSIVNNFMNSDPELRQRIDSIKGFWSSVVGFFLWIPLAGRILILREI</sequence>
<accession>A0A0K8RE80</accession>
<dbReference type="AlphaFoldDB" id="A0A0K8RE80"/>
<protein>
    <submittedName>
        <fullName evidence="2">Uncharacterized protein</fullName>
    </submittedName>
</protein>
<keyword evidence="1" id="KW-1133">Transmembrane helix</keyword>
<dbReference type="EMBL" id="GADI01005024">
    <property type="protein sequence ID" value="JAA68784.1"/>
    <property type="molecule type" value="mRNA"/>
</dbReference>
<feature type="transmembrane region" description="Helical" evidence="1">
    <location>
        <begin position="403"/>
        <end position="422"/>
    </location>
</feature>
<reference evidence="2" key="1">
    <citation type="submission" date="2012-12" db="EMBL/GenBank/DDBJ databases">
        <title>Identification and characterization of a phenylalanine ammonia-lyase gene family in Isatis indigotica Fort.</title>
        <authorList>
            <person name="Liu Q."/>
            <person name="Chen J."/>
            <person name="Zhou X."/>
            <person name="Di P."/>
            <person name="Xiao Y."/>
            <person name="Xuan H."/>
            <person name="Zhang L."/>
            <person name="Chen W."/>
        </authorList>
    </citation>
    <scope>NUCLEOTIDE SEQUENCE</scope>
    <source>
        <tissue evidence="2">Salivary gland</tissue>
    </source>
</reference>
<organism evidence="2">
    <name type="scientific">Ixodes ricinus</name>
    <name type="common">Common tick</name>
    <name type="synonym">Acarus ricinus</name>
    <dbReference type="NCBI Taxonomy" id="34613"/>
    <lineage>
        <taxon>Eukaryota</taxon>
        <taxon>Metazoa</taxon>
        <taxon>Ecdysozoa</taxon>
        <taxon>Arthropoda</taxon>
        <taxon>Chelicerata</taxon>
        <taxon>Arachnida</taxon>
        <taxon>Acari</taxon>
        <taxon>Parasitiformes</taxon>
        <taxon>Ixodida</taxon>
        <taxon>Ixodoidea</taxon>
        <taxon>Ixodidae</taxon>
        <taxon>Ixodinae</taxon>
        <taxon>Ixodes</taxon>
    </lineage>
</organism>
<evidence type="ECO:0000313" key="2">
    <source>
        <dbReference type="EMBL" id="JAA68784.1"/>
    </source>
</evidence>
<name>A0A0K8RE80_IXORI</name>
<keyword evidence="1" id="KW-0812">Transmembrane</keyword>